<dbReference type="PROSITE" id="PS00092">
    <property type="entry name" value="N6_MTASE"/>
    <property type="match status" value="1"/>
</dbReference>
<protein>
    <submittedName>
        <fullName evidence="4">D-2-hydroxyacid dehydrogenase</fullName>
    </submittedName>
</protein>
<evidence type="ECO:0000313" key="5">
    <source>
        <dbReference type="Proteomes" id="UP001060112"/>
    </source>
</evidence>
<gene>
    <name evidence="4" type="ORF">NMU03_12445</name>
</gene>
<name>A0ABY5HZE0_9FIRM</name>
<evidence type="ECO:0000256" key="2">
    <source>
        <dbReference type="ARBA" id="ARBA00023027"/>
    </source>
</evidence>
<dbReference type="Proteomes" id="UP001060112">
    <property type="component" value="Chromosome"/>
</dbReference>
<dbReference type="SUPFAM" id="SSF52283">
    <property type="entry name" value="Formate/glycerate dehydrogenase catalytic domain-like"/>
    <property type="match status" value="1"/>
</dbReference>
<proteinExistence type="predicted"/>
<organism evidence="4 5">
    <name type="scientific">Allocoprobacillus halotolerans</name>
    <dbReference type="NCBI Taxonomy" id="2944914"/>
    <lineage>
        <taxon>Bacteria</taxon>
        <taxon>Bacillati</taxon>
        <taxon>Bacillota</taxon>
        <taxon>Erysipelotrichia</taxon>
        <taxon>Erysipelotrichales</taxon>
        <taxon>Erysipelotrichaceae</taxon>
        <taxon>Allocoprobacillus</taxon>
    </lineage>
</organism>
<dbReference type="CDD" id="cd05300">
    <property type="entry name" value="2-Hacid_dh_1"/>
    <property type="match status" value="1"/>
</dbReference>
<evidence type="ECO:0000256" key="1">
    <source>
        <dbReference type="ARBA" id="ARBA00023002"/>
    </source>
</evidence>
<dbReference type="Gene3D" id="3.40.50.720">
    <property type="entry name" value="NAD(P)-binding Rossmann-like Domain"/>
    <property type="match status" value="2"/>
</dbReference>
<dbReference type="InterPro" id="IPR006140">
    <property type="entry name" value="D-isomer_DH_NAD-bd"/>
</dbReference>
<dbReference type="RefSeq" id="WP_290138790.1">
    <property type="nucleotide sequence ID" value="NZ_CP101620.1"/>
</dbReference>
<reference evidence="4" key="1">
    <citation type="submission" date="2022-07" db="EMBL/GenBank/DDBJ databases">
        <title>Faecal culturing of patients with breast cancer.</title>
        <authorList>
            <person name="Teng N.M.Y."/>
            <person name="Kiu R."/>
            <person name="Evans R."/>
            <person name="Baker D.J."/>
            <person name="Zenner C."/>
            <person name="Robinson S.D."/>
            <person name="Hall L.J."/>
        </authorList>
    </citation>
    <scope>NUCLEOTIDE SEQUENCE</scope>
    <source>
        <strain evidence="4">LH1062</strain>
    </source>
</reference>
<dbReference type="InterPro" id="IPR036291">
    <property type="entry name" value="NAD(P)-bd_dom_sf"/>
</dbReference>
<sequence length="318" mass="36408">MNVLMLAPLREENFRKIEEAFPDFHFTYSKRIDVTQEMIDNNDIIVGNPPFFVDFNKSHLKAILLNSAGSDEYVRKGLLHPQTILVNASGTYGKAIAEHTIGMILALNKNIKTYVKQMNEHLWQVVPTGKEIYQSCVVIVGLGDLGYELAKRLKAFECHIIGIKRTKSDLLPCVDEIYTTEYLDKVLPQADFVISTLPQTKETIHLFNKEKFLKMKKDAVFVNVGRGSAVDTNDLMEVLDQGHLYGVALDVLEQEPLSLYHHLWDYGNVIITPHASGGYVWESTRQYYTDLVIRNIKHLLNNEELENEVDFETGYRKK</sequence>
<keyword evidence="5" id="KW-1185">Reference proteome</keyword>
<dbReference type="PANTHER" id="PTHR43333:SF1">
    <property type="entry name" value="D-ISOMER SPECIFIC 2-HYDROXYACID DEHYDROGENASE NAD-BINDING DOMAIN-CONTAINING PROTEIN"/>
    <property type="match status" value="1"/>
</dbReference>
<dbReference type="EMBL" id="CP101620">
    <property type="protein sequence ID" value="UTY38456.1"/>
    <property type="molecule type" value="Genomic_DNA"/>
</dbReference>
<feature type="domain" description="D-isomer specific 2-hydroxyacid dehydrogenase NAD-binding" evidence="3">
    <location>
        <begin position="101"/>
        <end position="275"/>
    </location>
</feature>
<accession>A0ABY5HZE0</accession>
<dbReference type="SUPFAM" id="SSF51735">
    <property type="entry name" value="NAD(P)-binding Rossmann-fold domains"/>
    <property type="match status" value="1"/>
</dbReference>
<keyword evidence="1" id="KW-0560">Oxidoreductase</keyword>
<dbReference type="PANTHER" id="PTHR43333">
    <property type="entry name" value="2-HACID_DH_C DOMAIN-CONTAINING PROTEIN"/>
    <property type="match status" value="1"/>
</dbReference>
<dbReference type="Pfam" id="PF02826">
    <property type="entry name" value="2-Hacid_dh_C"/>
    <property type="match status" value="1"/>
</dbReference>
<dbReference type="InterPro" id="IPR002052">
    <property type="entry name" value="DNA_methylase_N6_adenine_CS"/>
</dbReference>
<evidence type="ECO:0000259" key="3">
    <source>
        <dbReference type="Pfam" id="PF02826"/>
    </source>
</evidence>
<keyword evidence="2" id="KW-0520">NAD</keyword>
<evidence type="ECO:0000313" key="4">
    <source>
        <dbReference type="EMBL" id="UTY38456.1"/>
    </source>
</evidence>